<feature type="non-terminal residue" evidence="2">
    <location>
        <position position="78"/>
    </location>
</feature>
<dbReference type="Proteomes" id="UP001152888">
    <property type="component" value="Unassembled WGS sequence"/>
</dbReference>
<evidence type="ECO:0000313" key="3">
    <source>
        <dbReference type="Proteomes" id="UP001152888"/>
    </source>
</evidence>
<accession>A0A9P0MDM2</accession>
<keyword evidence="3" id="KW-1185">Reference proteome</keyword>
<comment type="caution">
    <text evidence="2">The sequence shown here is derived from an EMBL/GenBank/DDBJ whole genome shotgun (WGS) entry which is preliminary data.</text>
</comment>
<name>A0A9P0MDM2_ACAOB</name>
<sequence length="78" mass="8706">GIHSQQQQSEGTKDQQHWASALSSRTPESLDNRSGSARRTSKASFRLCSLVEGYNYFGTSGNNEEVVVKYLLTNLRKV</sequence>
<dbReference type="EMBL" id="CAKOFQ010008142">
    <property type="protein sequence ID" value="CAH2012088.1"/>
    <property type="molecule type" value="Genomic_DNA"/>
</dbReference>
<feature type="compositionally biased region" description="Polar residues" evidence="1">
    <location>
        <begin position="17"/>
        <end position="38"/>
    </location>
</feature>
<feature type="region of interest" description="Disordered" evidence="1">
    <location>
        <begin position="1"/>
        <end position="42"/>
    </location>
</feature>
<gene>
    <name evidence="2" type="ORF">ACAOBT_LOCUS32617</name>
</gene>
<proteinExistence type="predicted"/>
<feature type="compositionally biased region" description="Polar residues" evidence="1">
    <location>
        <begin position="1"/>
        <end position="10"/>
    </location>
</feature>
<organism evidence="2 3">
    <name type="scientific">Acanthoscelides obtectus</name>
    <name type="common">Bean weevil</name>
    <name type="synonym">Bruchus obtectus</name>
    <dbReference type="NCBI Taxonomy" id="200917"/>
    <lineage>
        <taxon>Eukaryota</taxon>
        <taxon>Metazoa</taxon>
        <taxon>Ecdysozoa</taxon>
        <taxon>Arthropoda</taxon>
        <taxon>Hexapoda</taxon>
        <taxon>Insecta</taxon>
        <taxon>Pterygota</taxon>
        <taxon>Neoptera</taxon>
        <taxon>Endopterygota</taxon>
        <taxon>Coleoptera</taxon>
        <taxon>Polyphaga</taxon>
        <taxon>Cucujiformia</taxon>
        <taxon>Chrysomeloidea</taxon>
        <taxon>Chrysomelidae</taxon>
        <taxon>Bruchinae</taxon>
        <taxon>Bruchini</taxon>
        <taxon>Acanthoscelides</taxon>
    </lineage>
</organism>
<reference evidence="2" key="1">
    <citation type="submission" date="2022-03" db="EMBL/GenBank/DDBJ databases">
        <authorList>
            <person name="Sayadi A."/>
        </authorList>
    </citation>
    <scope>NUCLEOTIDE SEQUENCE</scope>
</reference>
<evidence type="ECO:0000313" key="2">
    <source>
        <dbReference type="EMBL" id="CAH2012088.1"/>
    </source>
</evidence>
<evidence type="ECO:0000256" key="1">
    <source>
        <dbReference type="SAM" id="MobiDB-lite"/>
    </source>
</evidence>
<protein>
    <submittedName>
        <fullName evidence="2">Uncharacterized protein</fullName>
    </submittedName>
</protein>
<dbReference type="AlphaFoldDB" id="A0A9P0MDM2"/>